<reference evidence="2" key="1">
    <citation type="submission" date="2021-03" db="EMBL/GenBank/DDBJ databases">
        <authorList>
            <person name="Peeters C."/>
        </authorList>
    </citation>
    <scope>NUCLEOTIDE SEQUENCE</scope>
    <source>
        <strain evidence="2">LMG 31506</strain>
    </source>
</reference>
<protein>
    <submittedName>
        <fullName evidence="2">Uncharacterized protein</fullName>
    </submittedName>
</protein>
<accession>A0A916IRF9</accession>
<proteinExistence type="predicted"/>
<keyword evidence="3" id="KW-1185">Reference proteome</keyword>
<name>A0A916IRF9_9BURK</name>
<dbReference type="Proteomes" id="UP000672934">
    <property type="component" value="Unassembled WGS sequence"/>
</dbReference>
<feature type="region of interest" description="Disordered" evidence="1">
    <location>
        <begin position="1"/>
        <end position="23"/>
    </location>
</feature>
<dbReference type="EMBL" id="CAJPUY010000004">
    <property type="protein sequence ID" value="CAG2134120.1"/>
    <property type="molecule type" value="Genomic_DNA"/>
</dbReference>
<evidence type="ECO:0000256" key="1">
    <source>
        <dbReference type="SAM" id="MobiDB-lite"/>
    </source>
</evidence>
<organism evidence="2 3">
    <name type="scientific">Cupriavidus yeoncheonensis</name>
    <dbReference type="NCBI Taxonomy" id="1462994"/>
    <lineage>
        <taxon>Bacteria</taxon>
        <taxon>Pseudomonadati</taxon>
        <taxon>Pseudomonadota</taxon>
        <taxon>Betaproteobacteria</taxon>
        <taxon>Burkholderiales</taxon>
        <taxon>Burkholderiaceae</taxon>
        <taxon>Cupriavidus</taxon>
    </lineage>
</organism>
<comment type="caution">
    <text evidence="2">The sequence shown here is derived from an EMBL/GenBank/DDBJ whole genome shotgun (WGS) entry which is preliminary data.</text>
</comment>
<feature type="compositionally biased region" description="Polar residues" evidence="1">
    <location>
        <begin position="1"/>
        <end position="11"/>
    </location>
</feature>
<evidence type="ECO:0000313" key="2">
    <source>
        <dbReference type="EMBL" id="CAG2134120.1"/>
    </source>
</evidence>
<dbReference type="AlphaFoldDB" id="A0A916IRF9"/>
<sequence length="34" mass="3950">MLSPDEAQSISRRQDTGPLPHVSLPYYDLHRWPS</sequence>
<gene>
    <name evidence="2" type="ORF">LMG31506_01306</name>
</gene>
<evidence type="ECO:0000313" key="3">
    <source>
        <dbReference type="Proteomes" id="UP000672934"/>
    </source>
</evidence>